<dbReference type="AlphaFoldDB" id="A0A194S865"/>
<feature type="compositionally biased region" description="Low complexity" evidence="1">
    <location>
        <begin position="15"/>
        <end position="24"/>
    </location>
</feature>
<dbReference type="STRING" id="578459.A0A194S865"/>
<evidence type="ECO:0000313" key="2">
    <source>
        <dbReference type="EMBL" id="KPV76675.1"/>
    </source>
</evidence>
<feature type="compositionally biased region" description="Pro residues" evidence="1">
    <location>
        <begin position="135"/>
        <end position="175"/>
    </location>
</feature>
<dbReference type="EMBL" id="KQ474076">
    <property type="protein sequence ID" value="KPV76675.1"/>
    <property type="molecule type" value="Genomic_DNA"/>
</dbReference>
<organism evidence="2 3">
    <name type="scientific">Rhodotorula graminis (strain WP1)</name>
    <dbReference type="NCBI Taxonomy" id="578459"/>
    <lineage>
        <taxon>Eukaryota</taxon>
        <taxon>Fungi</taxon>
        <taxon>Dikarya</taxon>
        <taxon>Basidiomycota</taxon>
        <taxon>Pucciniomycotina</taxon>
        <taxon>Microbotryomycetes</taxon>
        <taxon>Sporidiobolales</taxon>
        <taxon>Sporidiobolaceae</taxon>
        <taxon>Rhodotorula</taxon>
    </lineage>
</organism>
<accession>A0A194S865</accession>
<dbReference type="Proteomes" id="UP000053890">
    <property type="component" value="Unassembled WGS sequence"/>
</dbReference>
<feature type="compositionally biased region" description="Low complexity" evidence="1">
    <location>
        <begin position="176"/>
        <end position="185"/>
    </location>
</feature>
<dbReference type="PANTHER" id="PTHR28094:SF1">
    <property type="entry name" value="MEIOTICALLY UP-REGULATED GENE 113 PROTEIN"/>
    <property type="match status" value="1"/>
</dbReference>
<evidence type="ECO:0000313" key="3">
    <source>
        <dbReference type="Proteomes" id="UP000053890"/>
    </source>
</evidence>
<feature type="compositionally biased region" description="Low complexity" evidence="1">
    <location>
        <begin position="232"/>
        <end position="266"/>
    </location>
</feature>
<keyword evidence="3" id="KW-1185">Reference proteome</keyword>
<dbReference type="PRINTS" id="PR01217">
    <property type="entry name" value="PRICHEXTENSN"/>
</dbReference>
<dbReference type="RefSeq" id="XP_018272724.1">
    <property type="nucleotide sequence ID" value="XM_018414155.1"/>
</dbReference>
<feature type="compositionally biased region" description="Low complexity" evidence="1">
    <location>
        <begin position="101"/>
        <end position="114"/>
    </location>
</feature>
<sequence length="591" mass="62287">MGVFANLFRRDSPPRKSSSNKRPPLSTLDIPLPPPRPAGSGPRTPAAVPQIRSRFGPRDPYNVYDPPTAQDWPQLAGDPSRRHGPPNHLSLDGDFSALRLSNAPPTTAFSPSSSVLPTQHARPALAHASTSAPAVYPPQPARPVAPPPVATRPPAAPSSLPSPPPAYPTFPPAPPTLALLPSPASARPPAPPRPRSSPHPPAAGPSSTRRRSRPPPAKAATPRGRPTPAPVLPRSASAPSSSTSSDTTCRALSSSSLASTSSASDDSLPHPSRLGTTARSSQPRTPGSARRSTAAAGSATPRAGRAAPGSTPRTGTSSPQKRVASSSAAAVPQQQCAALTARSTRCTRLVRSAAGSALEPEHALEGYVEEHVPAYCAQHARGKLVESGCFVRTRRTSGEAAPGGAERWVRYVDWIPEDLPDETKALLRHYMALAVSHRDCHGFLYVHELVPKGSSPSLDYGSPALIKLGRSLRPIARLSQWRASCPSSEPIVRLFAPALPDVGAPVGEPPPTGVRNHHRWERLCLVELAGRAAAAATLAPAARTPCADCGRTHVECFLLPRACVVDGGWDELGWSVRETVERWARWCNDLG</sequence>
<feature type="compositionally biased region" description="Pro residues" evidence="1">
    <location>
        <begin position="186"/>
        <end position="203"/>
    </location>
</feature>
<dbReference type="PANTHER" id="PTHR28094">
    <property type="entry name" value="MEIOTICALLY UP-REGULATED GENE 113 PROTEIN"/>
    <property type="match status" value="1"/>
</dbReference>
<feature type="compositionally biased region" description="Polar residues" evidence="1">
    <location>
        <begin position="274"/>
        <end position="283"/>
    </location>
</feature>
<evidence type="ECO:0000256" key="1">
    <source>
        <dbReference type="SAM" id="MobiDB-lite"/>
    </source>
</evidence>
<dbReference type="OMA" id="GRTHVEC"/>
<dbReference type="InterPro" id="IPR053006">
    <property type="entry name" value="Meiosis_regulatory"/>
</dbReference>
<feature type="compositionally biased region" description="Low complexity" evidence="1">
    <location>
        <begin position="38"/>
        <end position="47"/>
    </location>
</feature>
<evidence type="ECO:0008006" key="4">
    <source>
        <dbReference type="Google" id="ProtNLM"/>
    </source>
</evidence>
<name>A0A194S865_RHOGW</name>
<gene>
    <name evidence="2" type="ORF">RHOBADRAFT_43020</name>
</gene>
<feature type="compositionally biased region" description="Low complexity" evidence="1">
    <location>
        <begin position="284"/>
        <end position="310"/>
    </location>
</feature>
<dbReference type="OrthoDB" id="2417614at2759"/>
<proteinExistence type="predicted"/>
<reference evidence="2 3" key="1">
    <citation type="journal article" date="2015" name="Front. Microbiol.">
        <title>Genome sequence of the plant growth promoting endophytic yeast Rhodotorula graminis WP1.</title>
        <authorList>
            <person name="Firrincieli A."/>
            <person name="Otillar R."/>
            <person name="Salamov A."/>
            <person name="Schmutz J."/>
            <person name="Khan Z."/>
            <person name="Redman R.S."/>
            <person name="Fleck N.D."/>
            <person name="Lindquist E."/>
            <person name="Grigoriev I.V."/>
            <person name="Doty S.L."/>
        </authorList>
    </citation>
    <scope>NUCLEOTIDE SEQUENCE [LARGE SCALE GENOMIC DNA]</scope>
    <source>
        <strain evidence="2 3">WP1</strain>
    </source>
</reference>
<feature type="compositionally biased region" description="Polar residues" evidence="1">
    <location>
        <begin position="311"/>
        <end position="320"/>
    </location>
</feature>
<feature type="region of interest" description="Disordered" evidence="1">
    <location>
        <begin position="1"/>
        <end position="332"/>
    </location>
</feature>
<dbReference type="GeneID" id="28974603"/>
<protein>
    <recommendedName>
        <fullName evidence="4">DUF1766-domain-containing protein</fullName>
    </recommendedName>
</protein>